<feature type="region of interest" description="Disordered" evidence="1">
    <location>
        <begin position="62"/>
        <end position="95"/>
    </location>
</feature>
<name>A0A1I9G9Q4_BRUMA</name>
<protein>
    <submittedName>
        <fullName evidence="2">Bm11759</fullName>
    </submittedName>
</protein>
<feature type="non-terminal residue" evidence="2">
    <location>
        <position position="95"/>
    </location>
</feature>
<dbReference type="EMBL" id="LN860250">
    <property type="protein sequence ID" value="CDQ07470.1"/>
    <property type="molecule type" value="Genomic_DNA"/>
</dbReference>
<feature type="compositionally biased region" description="Basic and acidic residues" evidence="1">
    <location>
        <begin position="71"/>
        <end position="80"/>
    </location>
</feature>
<dbReference type="AlphaFoldDB" id="A0A1I9G9Q4"/>
<organism evidence="2">
    <name type="scientific">Brugia malayi</name>
    <name type="common">Filarial nematode worm</name>
    <dbReference type="NCBI Taxonomy" id="6279"/>
    <lineage>
        <taxon>Eukaryota</taxon>
        <taxon>Metazoa</taxon>
        <taxon>Ecdysozoa</taxon>
        <taxon>Nematoda</taxon>
        <taxon>Chromadorea</taxon>
        <taxon>Rhabditida</taxon>
        <taxon>Spirurina</taxon>
        <taxon>Spiruromorpha</taxon>
        <taxon>Filarioidea</taxon>
        <taxon>Onchocercidae</taxon>
        <taxon>Brugia</taxon>
    </lineage>
</organism>
<evidence type="ECO:0000313" key="2">
    <source>
        <dbReference type="EMBL" id="CDQ07470.1"/>
    </source>
</evidence>
<proteinExistence type="predicted"/>
<reference evidence="2" key="2">
    <citation type="submission" date="2012-12" db="EMBL/GenBank/DDBJ databases">
        <authorList>
            <consortium name="WormBase Consortium"/>
            <person name="Ghedin E."/>
            <person name="Paulini M."/>
        </authorList>
    </citation>
    <scope>NUCLEOTIDE SEQUENCE</scope>
    <source>
        <strain evidence="2">FR3</strain>
    </source>
</reference>
<sequence length="95" mass="10541">MTGGERAFEADACGRVERRRWGGVTAGIRRQLVWRWAWPLSLGLEWWKTVVGCGAGIWATQSQSTGSGEVTEYRRPDSGRKSVTTSILDLDTPKS</sequence>
<accession>A0A1I9G9Q4</accession>
<gene>
    <name evidence="2" type="primary">Bm11759</name>
    <name evidence="2" type="ORF">BM_Bm11759</name>
</gene>
<evidence type="ECO:0000256" key="1">
    <source>
        <dbReference type="SAM" id="MobiDB-lite"/>
    </source>
</evidence>
<reference evidence="2" key="1">
    <citation type="journal article" date="2007" name="Science">
        <title>Draft genome of the filarial nematode parasite Brugia malayi.</title>
        <authorList>
            <person name="Ghedin E."/>
            <person name="Wang S."/>
            <person name="Spiro D."/>
            <person name="Caler E."/>
            <person name="Zhao Q."/>
            <person name="Crabtree J."/>
            <person name="Allen J.E."/>
            <person name="Delcher A.L."/>
            <person name="Guiliano D.B."/>
            <person name="Miranda-Saavedra D."/>
            <person name="Angiuoli S.V."/>
            <person name="Creasy T."/>
            <person name="Amedeo P."/>
            <person name="Haas B."/>
            <person name="El-Sayed N.M."/>
            <person name="Wortman J.R."/>
            <person name="Feldblyum T."/>
            <person name="Tallon L."/>
            <person name="Schatz M."/>
            <person name="Shumway M."/>
            <person name="Koo H."/>
            <person name="Salzberg S.L."/>
            <person name="Schobel S."/>
            <person name="Pertea M."/>
            <person name="Pop M."/>
            <person name="White O."/>
            <person name="Barton G.J."/>
            <person name="Carlow C.K."/>
            <person name="Crawford M.J."/>
            <person name="Daub J."/>
            <person name="Dimmic M.W."/>
            <person name="Estes C.F."/>
            <person name="Foster J.M."/>
            <person name="Ganatra M."/>
            <person name="Gregory W.F."/>
            <person name="Johnson N.M."/>
            <person name="Jin J."/>
            <person name="Komuniecki R."/>
            <person name="Korf I."/>
            <person name="Kumar S."/>
            <person name="Laney S."/>
            <person name="Li B.W."/>
            <person name="Li W."/>
            <person name="Lindblom T.H."/>
            <person name="Lustigman S."/>
            <person name="Ma D."/>
            <person name="Maina C.V."/>
            <person name="Martin D.M."/>
            <person name="McCarter J.P."/>
            <person name="McReynolds L."/>
            <person name="Mitreva M."/>
            <person name="Nutman T.B."/>
            <person name="Parkinson J."/>
            <person name="Peregrin-Alvarez J.M."/>
            <person name="Poole C."/>
            <person name="Ren Q."/>
            <person name="Saunders L."/>
            <person name="Sluder A.E."/>
            <person name="Smith K."/>
            <person name="Stanke M."/>
            <person name="Unnasch T.R."/>
            <person name="Ware J."/>
            <person name="Wei A.D."/>
            <person name="Weil G."/>
            <person name="Williams D.J."/>
            <person name="Zhang Y."/>
            <person name="Williams S.A."/>
            <person name="Fraser-Liggett C."/>
            <person name="Slatko B."/>
            <person name="Blaxter M.L."/>
            <person name="Scott A.L."/>
        </authorList>
    </citation>
    <scope>NUCLEOTIDE SEQUENCE</scope>
    <source>
        <strain evidence="2">FR3</strain>
    </source>
</reference>